<name>A0AAU7Q391_9RICK</name>
<keyword evidence="1" id="KW-0472">Membrane</keyword>
<dbReference type="EMBL" id="CP157942">
    <property type="protein sequence ID" value="XBS67468.1"/>
    <property type="molecule type" value="Genomic_DNA"/>
</dbReference>
<proteinExistence type="predicted"/>
<dbReference type="AlphaFoldDB" id="A0AAU7Q391"/>
<protein>
    <submittedName>
        <fullName evidence="2">Uncharacterized protein</fullName>
    </submittedName>
</protein>
<reference evidence="2" key="1">
    <citation type="submission" date="2024-06" db="EMBL/GenBank/DDBJ databases">
        <authorList>
            <person name="Dussert Y."/>
            <person name="Peccoud J."/>
            <person name="Pigeault R."/>
        </authorList>
    </citation>
    <scope>NUCLEOTIDE SEQUENCE</scope>
    <source>
        <strain evidence="2">WArc</strain>
    </source>
</reference>
<gene>
    <name evidence="2" type="ORF">ABLO99_02040</name>
</gene>
<evidence type="ECO:0000313" key="2">
    <source>
        <dbReference type="EMBL" id="XBS67468.1"/>
    </source>
</evidence>
<accession>A0AAU7Q391</accession>
<sequence>MGIITALTIGIGCSIAGVELSILAIAGIAVAAALVIGVIAGGITYSVSKPSDKLDKPDLKVFNQQVPEKV</sequence>
<evidence type="ECO:0000256" key="1">
    <source>
        <dbReference type="SAM" id="Phobius"/>
    </source>
</evidence>
<dbReference type="RefSeq" id="WP_349968048.1">
    <property type="nucleotide sequence ID" value="NZ_CP157942.1"/>
</dbReference>
<organism evidence="2">
    <name type="scientific">Wolbachia endosymbiont of Armadillidium arcangelii</name>
    <dbReference type="NCBI Taxonomy" id="3158571"/>
    <lineage>
        <taxon>Bacteria</taxon>
        <taxon>Pseudomonadati</taxon>
        <taxon>Pseudomonadota</taxon>
        <taxon>Alphaproteobacteria</taxon>
        <taxon>Rickettsiales</taxon>
        <taxon>Anaplasmataceae</taxon>
        <taxon>Wolbachieae</taxon>
        <taxon>Wolbachia</taxon>
    </lineage>
</organism>
<feature type="transmembrane region" description="Helical" evidence="1">
    <location>
        <begin position="20"/>
        <end position="47"/>
    </location>
</feature>
<keyword evidence="1" id="KW-0812">Transmembrane</keyword>
<keyword evidence="1" id="KW-1133">Transmembrane helix</keyword>